<dbReference type="InterPro" id="IPR037293">
    <property type="entry name" value="Gal_Oxidase_central_sf"/>
</dbReference>
<sequence length="416" mass="43776">MRKDYKFPGSSPAARQAVLKRKLVSRICLVLASMGVQGTLLFLLCSVLSLQHIHGYDIPGLQLPLLGKILVSEGSNGTTQLVSSELYSPLLNLWTAAGNQQVQRTGFTDNPNNGDHAQAVRLADGRVLSFGGVNPENAAPLASCEAYSILTNSWTTCPSLLTPRGSFQAVLLHDGKILAIGGIGPNHTFLASTELYSATTNAWAPAGALAEGRVGFLAVILHDGQVLVTGGSVTSGLGNSAELYNVLNNTWTAAAPMAGSHGGGSAVVLSDGNVLVMGGYDYGTHIPSTELYNPAENTWAPAANMTTRRVQFQTMMLLDGRVMVMGGYDHDVSLSSCEIYDPTANTWTPVADMSAKRAAFQAMLLKDGSVIALGGAAAHFDSPAVASVEVYDVKTNTWHALAPMSTPRVGMQAIML</sequence>
<reference evidence="2 3" key="1">
    <citation type="submission" date="2024-06" db="EMBL/GenBank/DDBJ databases">
        <authorList>
            <person name="Kraege A."/>
            <person name="Thomma B."/>
        </authorList>
    </citation>
    <scope>NUCLEOTIDE SEQUENCE [LARGE SCALE GENOMIC DNA]</scope>
</reference>
<accession>A0ABP1G2M8</accession>
<dbReference type="Proteomes" id="UP001497392">
    <property type="component" value="Unassembled WGS sequence"/>
</dbReference>
<keyword evidence="1" id="KW-0812">Transmembrane</keyword>
<dbReference type="InterPro" id="IPR006652">
    <property type="entry name" value="Kelch_1"/>
</dbReference>
<dbReference type="Pfam" id="PF24681">
    <property type="entry name" value="Kelch_KLHDC2_KLHL20_DRC7"/>
    <property type="match status" value="1"/>
</dbReference>
<dbReference type="PANTHER" id="PTHR45632:SF26">
    <property type="entry name" value="BTB DOMAIN-CONTAINING PROTEIN"/>
    <property type="match status" value="1"/>
</dbReference>
<protein>
    <submittedName>
        <fullName evidence="2">G8372 protein</fullName>
    </submittedName>
</protein>
<keyword evidence="1" id="KW-1133">Transmembrane helix</keyword>
<keyword evidence="3" id="KW-1185">Reference proteome</keyword>
<evidence type="ECO:0000256" key="1">
    <source>
        <dbReference type="SAM" id="Phobius"/>
    </source>
</evidence>
<dbReference type="InterPro" id="IPR015915">
    <property type="entry name" value="Kelch-typ_b-propeller"/>
</dbReference>
<dbReference type="SUPFAM" id="SSF117281">
    <property type="entry name" value="Kelch motif"/>
    <property type="match status" value="2"/>
</dbReference>
<feature type="transmembrane region" description="Helical" evidence="1">
    <location>
        <begin position="23"/>
        <end position="44"/>
    </location>
</feature>
<name>A0ABP1G2M8_9CHLO</name>
<evidence type="ECO:0000313" key="3">
    <source>
        <dbReference type="Proteomes" id="UP001497392"/>
    </source>
</evidence>
<evidence type="ECO:0000313" key="2">
    <source>
        <dbReference type="EMBL" id="CAL5225539.1"/>
    </source>
</evidence>
<dbReference type="PANTHER" id="PTHR45632">
    <property type="entry name" value="LD33804P"/>
    <property type="match status" value="1"/>
</dbReference>
<dbReference type="EMBL" id="CAXHTA020000012">
    <property type="protein sequence ID" value="CAL5225539.1"/>
    <property type="molecule type" value="Genomic_DNA"/>
</dbReference>
<gene>
    <name evidence="2" type="primary">g8372</name>
    <name evidence="2" type="ORF">VP750_LOCUS7198</name>
</gene>
<organism evidence="2 3">
    <name type="scientific">Coccomyxa viridis</name>
    <dbReference type="NCBI Taxonomy" id="1274662"/>
    <lineage>
        <taxon>Eukaryota</taxon>
        <taxon>Viridiplantae</taxon>
        <taxon>Chlorophyta</taxon>
        <taxon>core chlorophytes</taxon>
        <taxon>Trebouxiophyceae</taxon>
        <taxon>Trebouxiophyceae incertae sedis</taxon>
        <taxon>Coccomyxaceae</taxon>
        <taxon>Coccomyxa</taxon>
    </lineage>
</organism>
<dbReference type="Gene3D" id="2.130.10.80">
    <property type="entry name" value="Galactose oxidase/kelch, beta-propeller"/>
    <property type="match status" value="3"/>
</dbReference>
<comment type="caution">
    <text evidence="2">The sequence shown here is derived from an EMBL/GenBank/DDBJ whole genome shotgun (WGS) entry which is preliminary data.</text>
</comment>
<dbReference type="Pfam" id="PF01344">
    <property type="entry name" value="Kelch_1"/>
    <property type="match status" value="2"/>
</dbReference>
<keyword evidence="1" id="KW-0472">Membrane</keyword>
<dbReference type="SMART" id="SM00612">
    <property type="entry name" value="Kelch"/>
    <property type="match status" value="7"/>
</dbReference>
<proteinExistence type="predicted"/>